<keyword evidence="3 5" id="KW-1133">Transmembrane helix</keyword>
<comment type="caution">
    <text evidence="6">The sequence shown here is derived from an EMBL/GenBank/DDBJ whole genome shotgun (WGS) entry which is preliminary data.</text>
</comment>
<dbReference type="Proteomes" id="UP001162483">
    <property type="component" value="Unassembled WGS sequence"/>
</dbReference>
<dbReference type="SUPFAM" id="SSF103473">
    <property type="entry name" value="MFS general substrate transporter"/>
    <property type="match status" value="1"/>
</dbReference>
<feature type="transmembrane region" description="Helical" evidence="5">
    <location>
        <begin position="106"/>
        <end position="129"/>
    </location>
</feature>
<feature type="non-terminal residue" evidence="6">
    <location>
        <position position="194"/>
    </location>
</feature>
<comment type="subcellular location">
    <subcellularLocation>
        <location evidence="1">Membrane</location>
        <topology evidence="1">Multi-pass membrane protein</topology>
    </subcellularLocation>
</comment>
<reference evidence="6" key="1">
    <citation type="submission" date="2023-05" db="EMBL/GenBank/DDBJ databases">
        <authorList>
            <person name="Stuckert A."/>
        </authorList>
    </citation>
    <scope>NUCLEOTIDE SEQUENCE</scope>
</reference>
<keyword evidence="2 5" id="KW-0812">Transmembrane</keyword>
<proteinExistence type="predicted"/>
<feature type="transmembrane region" description="Helical" evidence="5">
    <location>
        <begin position="12"/>
        <end position="33"/>
    </location>
</feature>
<evidence type="ECO:0000256" key="4">
    <source>
        <dbReference type="ARBA" id="ARBA00023136"/>
    </source>
</evidence>
<dbReference type="PANTHER" id="PTHR10671:SF108">
    <property type="entry name" value="CLAUDIN FAMILY PROTEIN-RELATED"/>
    <property type="match status" value="1"/>
</dbReference>
<evidence type="ECO:0000256" key="2">
    <source>
        <dbReference type="ARBA" id="ARBA00022692"/>
    </source>
</evidence>
<evidence type="ECO:0008006" key="8">
    <source>
        <dbReference type="Google" id="ProtNLM"/>
    </source>
</evidence>
<dbReference type="InterPro" id="IPR036259">
    <property type="entry name" value="MFS_trans_sf"/>
</dbReference>
<evidence type="ECO:0000256" key="1">
    <source>
        <dbReference type="ARBA" id="ARBA00004141"/>
    </source>
</evidence>
<evidence type="ECO:0000313" key="6">
    <source>
        <dbReference type="EMBL" id="CAI9564405.1"/>
    </source>
</evidence>
<keyword evidence="4 5" id="KW-0472">Membrane</keyword>
<keyword evidence="7" id="KW-1185">Reference proteome</keyword>
<evidence type="ECO:0000313" key="7">
    <source>
        <dbReference type="Proteomes" id="UP001162483"/>
    </source>
</evidence>
<evidence type="ECO:0000256" key="5">
    <source>
        <dbReference type="SAM" id="Phobius"/>
    </source>
</evidence>
<dbReference type="InterPro" id="IPR050579">
    <property type="entry name" value="PMP-22/EMP/MP20-like"/>
</dbReference>
<feature type="transmembrane region" description="Helical" evidence="5">
    <location>
        <begin position="72"/>
        <end position="94"/>
    </location>
</feature>
<organism evidence="6 7">
    <name type="scientific">Staurois parvus</name>
    <dbReference type="NCBI Taxonomy" id="386267"/>
    <lineage>
        <taxon>Eukaryota</taxon>
        <taxon>Metazoa</taxon>
        <taxon>Chordata</taxon>
        <taxon>Craniata</taxon>
        <taxon>Vertebrata</taxon>
        <taxon>Euteleostomi</taxon>
        <taxon>Amphibia</taxon>
        <taxon>Batrachia</taxon>
        <taxon>Anura</taxon>
        <taxon>Neobatrachia</taxon>
        <taxon>Ranoidea</taxon>
        <taxon>Ranidae</taxon>
        <taxon>Staurois</taxon>
    </lineage>
</organism>
<dbReference type="Gene3D" id="1.20.140.150">
    <property type="match status" value="1"/>
</dbReference>
<sequence length="194" mass="21329">MISNTSSFPSSFQLRLTVTALSCIATIVMLVAISTNRWVDGNGKDDIQSIGLWKVCNRVVCVSHSAIIYSKVLLVFCLLFGICGNIVAVLAQMYGVEDIKKATAKIMFLTGVLGLCGMIPATVYFSLIYYYGGVAYGLVFGWIGTFLYLVAGSISWYHHKKQPDREGTLEEIKRQLSMRNAQPPPYTAQPPPST</sequence>
<dbReference type="EMBL" id="CATNWA010012985">
    <property type="protein sequence ID" value="CAI9564405.1"/>
    <property type="molecule type" value="Genomic_DNA"/>
</dbReference>
<evidence type="ECO:0000256" key="3">
    <source>
        <dbReference type="ARBA" id="ARBA00022989"/>
    </source>
</evidence>
<protein>
    <recommendedName>
        <fullName evidence="8">Claudin</fullName>
    </recommendedName>
</protein>
<name>A0ABN9CXH1_9NEOB</name>
<dbReference type="PANTHER" id="PTHR10671">
    <property type="entry name" value="EPITHELIAL MEMBRANE PROTEIN-RELATED"/>
    <property type="match status" value="1"/>
</dbReference>
<accession>A0ABN9CXH1</accession>
<gene>
    <name evidence="6" type="ORF">SPARVUS_LOCUS5888640</name>
</gene>
<feature type="transmembrane region" description="Helical" evidence="5">
    <location>
        <begin position="135"/>
        <end position="157"/>
    </location>
</feature>